<feature type="domain" description="Endoribonuclease L-PSP/chorismate mutase-like" evidence="1">
    <location>
        <begin position="4"/>
        <end position="132"/>
    </location>
</feature>
<gene>
    <name evidence="2" type="ORF">R69776_04619</name>
</gene>
<dbReference type="PANTHER" id="PTHR43760">
    <property type="entry name" value="ENDORIBONUCLEASE-RELATED"/>
    <property type="match status" value="1"/>
</dbReference>
<dbReference type="Pfam" id="PF14588">
    <property type="entry name" value="YjgF_endoribonc"/>
    <property type="match status" value="1"/>
</dbReference>
<protein>
    <recommendedName>
        <fullName evidence="1">Endoribonuclease L-PSP/chorismate mutase-like domain-containing protein</fullName>
    </recommendedName>
</protein>
<name>A0ABN7M6L8_9BURK</name>
<sequence>MSPEEKIVALGFELPPALPPRFSYIPYRKVGDMIFLAGHGPRLPDNTYRSGKISSDDQIPGAYADAQLTALNILATLKSAVGELSRIKAFVKVLGMVNAAPTFTAHPKVIDGCSDLLVNVFGEVGRHARSAVGMSSLPSGMTVEIEVIVQIVT</sequence>
<dbReference type="SUPFAM" id="SSF55298">
    <property type="entry name" value="YjgF-like"/>
    <property type="match status" value="1"/>
</dbReference>
<evidence type="ECO:0000313" key="3">
    <source>
        <dbReference type="Proteomes" id="UP000673821"/>
    </source>
</evidence>
<dbReference type="EMBL" id="CAJNBH010000014">
    <property type="protein sequence ID" value="CAE6787956.1"/>
    <property type="molecule type" value="Genomic_DNA"/>
</dbReference>
<evidence type="ECO:0000313" key="2">
    <source>
        <dbReference type="EMBL" id="CAE6787956.1"/>
    </source>
</evidence>
<dbReference type="Gene3D" id="3.30.1330.40">
    <property type="entry name" value="RutC-like"/>
    <property type="match status" value="1"/>
</dbReference>
<comment type="caution">
    <text evidence="2">The sequence shown here is derived from an EMBL/GenBank/DDBJ whole genome shotgun (WGS) entry which is preliminary data.</text>
</comment>
<dbReference type="InterPro" id="IPR035959">
    <property type="entry name" value="RutC-like_sf"/>
</dbReference>
<keyword evidence="3" id="KW-1185">Reference proteome</keyword>
<dbReference type="Proteomes" id="UP000673821">
    <property type="component" value="Unassembled WGS sequence"/>
</dbReference>
<dbReference type="RefSeq" id="WP_200659456.1">
    <property type="nucleotide sequence ID" value="NZ_CAJNBH010000014.1"/>
</dbReference>
<dbReference type="CDD" id="cd02199">
    <property type="entry name" value="YjgF_YER057c_UK114_like_1"/>
    <property type="match status" value="1"/>
</dbReference>
<dbReference type="PANTHER" id="PTHR43760:SF1">
    <property type="entry name" value="ENDORIBONUCLEASE L-PSP_CHORISMATE MUTASE-LIKE DOMAIN-CONTAINING PROTEIN"/>
    <property type="match status" value="1"/>
</dbReference>
<dbReference type="InterPro" id="IPR013813">
    <property type="entry name" value="Endoribo_LPSP/chorism_mut-like"/>
</dbReference>
<evidence type="ECO:0000259" key="1">
    <source>
        <dbReference type="Pfam" id="PF14588"/>
    </source>
</evidence>
<reference evidence="2 3" key="1">
    <citation type="submission" date="2021-02" db="EMBL/GenBank/DDBJ databases">
        <authorList>
            <person name="Vanwijnsberghe S."/>
        </authorList>
    </citation>
    <scope>NUCLEOTIDE SEQUENCE [LARGE SCALE GENOMIC DNA]</scope>
    <source>
        <strain evidence="2 3">R-69776</strain>
    </source>
</reference>
<organism evidence="2 3">
    <name type="scientific">Paraburkholderia nemoris</name>
    <dbReference type="NCBI Taxonomy" id="2793076"/>
    <lineage>
        <taxon>Bacteria</taxon>
        <taxon>Pseudomonadati</taxon>
        <taxon>Pseudomonadota</taxon>
        <taxon>Betaproteobacteria</taxon>
        <taxon>Burkholderiales</taxon>
        <taxon>Burkholderiaceae</taxon>
        <taxon>Paraburkholderia</taxon>
    </lineage>
</organism>
<proteinExistence type="predicted"/>
<accession>A0ABN7M6L8</accession>